<dbReference type="PANTHER" id="PTHR36832">
    <property type="entry name" value="SLR1174 PROTEIN-RELATED"/>
    <property type="match status" value="1"/>
</dbReference>
<feature type="transmembrane region" description="Helical" evidence="1">
    <location>
        <begin position="27"/>
        <end position="49"/>
    </location>
</feature>
<keyword evidence="1" id="KW-0812">Transmembrane</keyword>
<feature type="transmembrane region" description="Helical" evidence="1">
    <location>
        <begin position="111"/>
        <end position="131"/>
    </location>
</feature>
<gene>
    <name evidence="2" type="ORF">OS242_19590</name>
</gene>
<feature type="transmembrane region" description="Helical" evidence="1">
    <location>
        <begin position="175"/>
        <end position="194"/>
    </location>
</feature>
<feature type="transmembrane region" description="Helical" evidence="1">
    <location>
        <begin position="143"/>
        <end position="168"/>
    </location>
</feature>
<proteinExistence type="predicted"/>
<reference evidence="2 3" key="1">
    <citation type="submission" date="2022-11" db="EMBL/GenBank/DDBJ databases">
        <title>Study of microbial diversity in lake waters.</title>
        <authorList>
            <person name="Zhang J."/>
        </authorList>
    </citation>
    <scope>NUCLEOTIDE SEQUENCE [LARGE SCALE GENOMIC DNA]</scope>
    <source>
        <strain evidence="2 3">DT12</strain>
    </source>
</reference>
<dbReference type="EMBL" id="JAPMLT010000016">
    <property type="protein sequence ID" value="MCX7572130.1"/>
    <property type="molecule type" value="Genomic_DNA"/>
</dbReference>
<dbReference type="PANTHER" id="PTHR36832:SF1">
    <property type="entry name" value="SLR1174 PROTEIN"/>
    <property type="match status" value="1"/>
</dbReference>
<accession>A0ABT3X5F2</accession>
<name>A0ABT3X5F2_9BACL</name>
<comment type="caution">
    <text evidence="2">The sequence shown here is derived from an EMBL/GenBank/DDBJ whole genome shotgun (WGS) entry which is preliminary data.</text>
</comment>
<dbReference type="Proteomes" id="UP001208017">
    <property type="component" value="Unassembled WGS sequence"/>
</dbReference>
<organism evidence="2 3">
    <name type="scientific">Tumebacillus lacus</name>
    <dbReference type="NCBI Taxonomy" id="2995335"/>
    <lineage>
        <taxon>Bacteria</taxon>
        <taxon>Bacillati</taxon>
        <taxon>Bacillota</taxon>
        <taxon>Bacilli</taxon>
        <taxon>Bacillales</taxon>
        <taxon>Alicyclobacillaceae</taxon>
        <taxon>Tumebacillus</taxon>
    </lineage>
</organism>
<dbReference type="InterPro" id="IPR010390">
    <property type="entry name" value="ABC-2_transporter-like"/>
</dbReference>
<evidence type="ECO:0000256" key="1">
    <source>
        <dbReference type="SAM" id="Phobius"/>
    </source>
</evidence>
<keyword evidence="1" id="KW-1133">Transmembrane helix</keyword>
<evidence type="ECO:0000313" key="3">
    <source>
        <dbReference type="Proteomes" id="UP001208017"/>
    </source>
</evidence>
<keyword evidence="3" id="KW-1185">Reference proteome</keyword>
<evidence type="ECO:0000313" key="2">
    <source>
        <dbReference type="EMBL" id="MCX7572130.1"/>
    </source>
</evidence>
<dbReference type="Pfam" id="PF06182">
    <property type="entry name" value="ABC2_membrane_6"/>
    <property type="match status" value="1"/>
</dbReference>
<sequence>MKTLWRVYARSMKVHWAILLEYRGDTLFYMIGSFIYPLVTLAVWLAISAGGEVGGYGQRDFILYFLAVLFVARLNGAWDTWEIETMMREGTLSSYLLRPSAFIHWRIAENLVYKLLYGVLMLAAWMIAWPFTDVVHISLDPGFLAVVIVAILLASVIAYMFQYCLAMLGFWTTRMLAIVNLMEAVGLFLSGRIAPYSFLPDWVQATQSFTPFYWLLGFPVDVITGRVSGPAVWSGLGLQVFWAVLFIALYFVLWHRGLRKYSAVGG</sequence>
<protein>
    <submittedName>
        <fullName evidence="2">ABC-2 family transporter protein</fullName>
    </submittedName>
</protein>
<keyword evidence="1" id="KW-0472">Membrane</keyword>
<feature type="transmembrane region" description="Helical" evidence="1">
    <location>
        <begin position="231"/>
        <end position="253"/>
    </location>
</feature>
<dbReference type="RefSeq" id="WP_267153381.1">
    <property type="nucleotide sequence ID" value="NZ_JAPMLT010000016.1"/>
</dbReference>
<feature type="transmembrane region" description="Helical" evidence="1">
    <location>
        <begin position="61"/>
        <end position="78"/>
    </location>
</feature>